<proteinExistence type="predicted"/>
<dbReference type="AlphaFoldDB" id="A0A3Q7J0L3"/>
<dbReference type="EnsemblPlants" id="Solyc09g066505.1.1">
    <property type="protein sequence ID" value="Solyc09g066505.1.1"/>
    <property type="gene ID" value="Solyc09g066505.1"/>
</dbReference>
<organism evidence="2">
    <name type="scientific">Solanum lycopersicum</name>
    <name type="common">Tomato</name>
    <name type="synonym">Lycopersicon esculentum</name>
    <dbReference type="NCBI Taxonomy" id="4081"/>
    <lineage>
        <taxon>Eukaryota</taxon>
        <taxon>Viridiplantae</taxon>
        <taxon>Streptophyta</taxon>
        <taxon>Embryophyta</taxon>
        <taxon>Tracheophyta</taxon>
        <taxon>Spermatophyta</taxon>
        <taxon>Magnoliopsida</taxon>
        <taxon>eudicotyledons</taxon>
        <taxon>Gunneridae</taxon>
        <taxon>Pentapetalae</taxon>
        <taxon>asterids</taxon>
        <taxon>lamiids</taxon>
        <taxon>Solanales</taxon>
        <taxon>Solanaceae</taxon>
        <taxon>Solanoideae</taxon>
        <taxon>Solaneae</taxon>
        <taxon>Solanum</taxon>
        <taxon>Solanum subgen. Lycopersicon</taxon>
    </lineage>
</organism>
<keyword evidence="3" id="KW-1185">Reference proteome</keyword>
<accession>A0A3Q7J0L3</accession>
<protein>
    <submittedName>
        <fullName evidence="2">Uncharacterized protein</fullName>
    </submittedName>
</protein>
<evidence type="ECO:0000313" key="2">
    <source>
        <dbReference type="EnsemblPlants" id="Solyc09g066505.1.1"/>
    </source>
</evidence>
<evidence type="ECO:0000256" key="1">
    <source>
        <dbReference type="SAM" id="MobiDB-lite"/>
    </source>
</evidence>
<evidence type="ECO:0000313" key="3">
    <source>
        <dbReference type="Proteomes" id="UP000004994"/>
    </source>
</evidence>
<name>A0A3Q7J0L3_SOLLC</name>
<dbReference type="InParanoid" id="A0A3Q7J0L3"/>
<reference evidence="2" key="2">
    <citation type="submission" date="2019-01" db="UniProtKB">
        <authorList>
            <consortium name="EnsemblPlants"/>
        </authorList>
    </citation>
    <scope>IDENTIFICATION</scope>
    <source>
        <strain evidence="2">cv. Heinz 1706</strain>
    </source>
</reference>
<reference evidence="2" key="1">
    <citation type="journal article" date="2012" name="Nature">
        <title>The tomato genome sequence provides insights into fleshy fruit evolution.</title>
        <authorList>
            <consortium name="Tomato Genome Consortium"/>
        </authorList>
    </citation>
    <scope>NUCLEOTIDE SEQUENCE [LARGE SCALE GENOMIC DNA]</scope>
    <source>
        <strain evidence="2">cv. Heinz 1706</strain>
    </source>
</reference>
<feature type="compositionally biased region" description="Polar residues" evidence="1">
    <location>
        <begin position="67"/>
        <end position="83"/>
    </location>
</feature>
<dbReference type="Gramene" id="Solyc09g066505.1.1">
    <property type="protein sequence ID" value="Solyc09g066505.1.1"/>
    <property type="gene ID" value="Solyc09g066505.1"/>
</dbReference>
<dbReference type="Proteomes" id="UP000004994">
    <property type="component" value="Chromosome 9"/>
</dbReference>
<sequence>MSLQDISYFNKASTDIQWQKEGFSVDANKNYLKLKKKQNTQSDEHDCLIIKQASTSTNPTPIPPSSLSVPAAQNTPRTAQLSSDPPVGSHNVPYRIQPGADPSRSYRIVAIHHTCNHRSSDAAGF</sequence>
<feature type="region of interest" description="Disordered" evidence="1">
    <location>
        <begin position="52"/>
        <end position="101"/>
    </location>
</feature>